<dbReference type="Proteomes" id="UP000593571">
    <property type="component" value="Unassembled WGS sequence"/>
</dbReference>
<sequence length="45" mass="5149">MLLAMSSSIQCMEQATSSVLFICQSQQHYRKFLTECQIHQASLLN</sequence>
<evidence type="ECO:0000313" key="2">
    <source>
        <dbReference type="Proteomes" id="UP000593571"/>
    </source>
</evidence>
<organism evidence="1 2">
    <name type="scientific">Rousettus aegyptiacus</name>
    <name type="common">Egyptian fruit bat</name>
    <name type="synonym">Pteropus aegyptiacus</name>
    <dbReference type="NCBI Taxonomy" id="9407"/>
    <lineage>
        <taxon>Eukaryota</taxon>
        <taxon>Metazoa</taxon>
        <taxon>Chordata</taxon>
        <taxon>Craniata</taxon>
        <taxon>Vertebrata</taxon>
        <taxon>Euteleostomi</taxon>
        <taxon>Mammalia</taxon>
        <taxon>Eutheria</taxon>
        <taxon>Laurasiatheria</taxon>
        <taxon>Chiroptera</taxon>
        <taxon>Yinpterochiroptera</taxon>
        <taxon>Pteropodoidea</taxon>
        <taxon>Pteropodidae</taxon>
        <taxon>Rousettinae</taxon>
        <taxon>Rousettus</taxon>
    </lineage>
</organism>
<protein>
    <submittedName>
        <fullName evidence="1">Baculoviral IAP repeat containing 6</fullName>
    </submittedName>
</protein>
<reference evidence="1 2" key="1">
    <citation type="journal article" date="2020" name="Nature">
        <title>Six reference-quality genomes reveal evolution of bat adaptations.</title>
        <authorList>
            <person name="Jebb D."/>
            <person name="Huang Z."/>
            <person name="Pippel M."/>
            <person name="Hughes G.M."/>
            <person name="Lavrichenko K."/>
            <person name="Devanna P."/>
            <person name="Winkler S."/>
            <person name="Jermiin L.S."/>
            <person name="Skirmuntt E.C."/>
            <person name="Katzourakis A."/>
            <person name="Burkitt-Gray L."/>
            <person name="Ray D.A."/>
            <person name="Sullivan K.A.M."/>
            <person name="Roscito J.G."/>
            <person name="Kirilenko B.M."/>
            <person name="Davalos L.M."/>
            <person name="Corthals A.P."/>
            <person name="Power M.L."/>
            <person name="Jones G."/>
            <person name="Ransome R.D."/>
            <person name="Dechmann D.K.N."/>
            <person name="Locatelli A.G."/>
            <person name="Puechmaille S.J."/>
            <person name="Fedrigo O."/>
            <person name="Jarvis E.D."/>
            <person name="Hiller M."/>
            <person name="Vernes S.C."/>
            <person name="Myers E.W."/>
            <person name="Teeling E.C."/>
        </authorList>
    </citation>
    <scope>NUCLEOTIDE SEQUENCE [LARGE SCALE GENOMIC DNA]</scope>
    <source>
        <strain evidence="1">MRouAeg1</strain>
        <tissue evidence="1">Muscle</tissue>
    </source>
</reference>
<dbReference type="EMBL" id="JACASE010000007">
    <property type="protein sequence ID" value="KAF6446017.1"/>
    <property type="molecule type" value="Genomic_DNA"/>
</dbReference>
<comment type="caution">
    <text evidence="1">The sequence shown here is derived from an EMBL/GenBank/DDBJ whole genome shotgun (WGS) entry which is preliminary data.</text>
</comment>
<proteinExistence type="predicted"/>
<accession>A0A7J8FE64</accession>
<dbReference type="AlphaFoldDB" id="A0A7J8FE64"/>
<name>A0A7J8FE64_ROUAE</name>
<evidence type="ECO:0000313" key="1">
    <source>
        <dbReference type="EMBL" id="KAF6446017.1"/>
    </source>
</evidence>
<gene>
    <name evidence="1" type="ORF">HJG63_001488</name>
</gene>
<keyword evidence="2" id="KW-1185">Reference proteome</keyword>